<comment type="caution">
    <text evidence="1">The sequence shown here is derived from an EMBL/GenBank/DDBJ whole genome shotgun (WGS) entry which is preliminary data.</text>
</comment>
<evidence type="ECO:0000313" key="1">
    <source>
        <dbReference type="EMBL" id="KRM93287.1"/>
    </source>
</evidence>
<reference evidence="1 2" key="1">
    <citation type="journal article" date="2015" name="Genome Announc.">
        <title>Expanding the biotechnology potential of lactobacilli through comparative genomics of 213 strains and associated genera.</title>
        <authorList>
            <person name="Sun Z."/>
            <person name="Harris H.M."/>
            <person name="McCann A."/>
            <person name="Guo C."/>
            <person name="Argimon S."/>
            <person name="Zhang W."/>
            <person name="Yang X."/>
            <person name="Jeffery I.B."/>
            <person name="Cooney J.C."/>
            <person name="Kagawa T.F."/>
            <person name="Liu W."/>
            <person name="Song Y."/>
            <person name="Salvetti E."/>
            <person name="Wrobel A."/>
            <person name="Rasinkangas P."/>
            <person name="Parkhill J."/>
            <person name="Rea M.C."/>
            <person name="O'Sullivan O."/>
            <person name="Ritari J."/>
            <person name="Douillard F.P."/>
            <person name="Paul Ross R."/>
            <person name="Yang R."/>
            <person name="Briner A.E."/>
            <person name="Felis G.E."/>
            <person name="de Vos W.M."/>
            <person name="Barrangou R."/>
            <person name="Klaenhammer T.R."/>
            <person name="Caufield P.W."/>
            <person name="Cui Y."/>
            <person name="Zhang H."/>
            <person name="O'Toole P.W."/>
        </authorList>
    </citation>
    <scope>NUCLEOTIDE SEQUENCE [LARGE SCALE GENOMIC DNA]</scope>
    <source>
        <strain evidence="1 2">DSM 24302</strain>
    </source>
</reference>
<organism evidence="1 2">
    <name type="scientific">Lentilactobacillus senioris DSM 24302 = JCM 17472</name>
    <dbReference type="NCBI Taxonomy" id="1423802"/>
    <lineage>
        <taxon>Bacteria</taxon>
        <taxon>Bacillati</taxon>
        <taxon>Bacillota</taxon>
        <taxon>Bacilli</taxon>
        <taxon>Lactobacillales</taxon>
        <taxon>Lactobacillaceae</taxon>
        <taxon>Lentilactobacillus</taxon>
    </lineage>
</organism>
<evidence type="ECO:0008006" key="3">
    <source>
        <dbReference type="Google" id="ProtNLM"/>
    </source>
</evidence>
<dbReference type="EMBL" id="AYZR01000009">
    <property type="protein sequence ID" value="KRM93287.1"/>
    <property type="molecule type" value="Genomic_DNA"/>
</dbReference>
<protein>
    <recommendedName>
        <fullName evidence="3">Type I restriction modification DNA specificity domain-containing protein</fullName>
    </recommendedName>
</protein>
<name>A0A0R2CP45_9LACO</name>
<gene>
    <name evidence="1" type="ORF">FC56_GL000953</name>
</gene>
<sequence>MPRSDWKKVSSTLFLIPSKNKEQEKIGSLFQTLDVLIASNQLQQKRRFLSLKNVFLSYLYKTS</sequence>
<accession>A0A0R2CP45</accession>
<dbReference type="Proteomes" id="UP000051256">
    <property type="component" value="Unassembled WGS sequence"/>
</dbReference>
<dbReference type="AlphaFoldDB" id="A0A0R2CP45"/>
<dbReference type="PATRIC" id="fig|1423802.4.peg.966"/>
<keyword evidence="2" id="KW-1185">Reference proteome</keyword>
<dbReference type="SUPFAM" id="SSF116734">
    <property type="entry name" value="DNA methylase specificity domain"/>
    <property type="match status" value="1"/>
</dbReference>
<proteinExistence type="predicted"/>
<evidence type="ECO:0000313" key="2">
    <source>
        <dbReference type="Proteomes" id="UP000051256"/>
    </source>
</evidence>